<evidence type="ECO:0000313" key="2">
    <source>
        <dbReference type="WBParaSite" id="Csp11.Scaffold629.g13540.t3"/>
    </source>
</evidence>
<sequence>MKFMKETLQFVEHSYNFLDDPDDWSLRGRVSNSLSEFLPDENVNMLLIKTHHQLCSTSHWRSLCSETKASAIRAILDTLSTYSDNETIYKHAWMIVNKETMKDFRPEDLHSLNLLAVNHIATDKLGSDLFLVLQILLDLQEYATPEMKEMTSNNYELKIILILGINDQNIYRSSYYIDYVRCICQLFTSFEEVDDAFLWALITNLVDKIRNNRINQQSQANVIAQIMKLLEKLGLPFIQQFFNSECLMNAMKLCTVLGIQVLQRSSTALLVFIFLRVGADMPLFDNDRIIQLTDDFLYFIQGFQGERHAKRYELLHRLSINVNGISRLPSKDWLRVFKKFIEEQTGRLPDFVPDL</sequence>
<keyword evidence="1" id="KW-1185">Reference proteome</keyword>
<dbReference type="Proteomes" id="UP000095282">
    <property type="component" value="Unplaced"/>
</dbReference>
<proteinExistence type="predicted"/>
<reference evidence="2" key="1">
    <citation type="submission" date="2016-11" db="UniProtKB">
        <authorList>
            <consortium name="WormBaseParasite"/>
        </authorList>
    </citation>
    <scope>IDENTIFICATION</scope>
</reference>
<protein>
    <submittedName>
        <fullName evidence="2">Importin N-terminal domain-containing protein</fullName>
    </submittedName>
</protein>
<dbReference type="WBParaSite" id="Csp11.Scaffold629.g13540.t3">
    <property type="protein sequence ID" value="Csp11.Scaffold629.g13540.t3"/>
    <property type="gene ID" value="Csp11.Scaffold629.g13540"/>
</dbReference>
<name>A0A1I7U068_9PELO</name>
<organism evidence="1 2">
    <name type="scientific">Caenorhabditis tropicalis</name>
    <dbReference type="NCBI Taxonomy" id="1561998"/>
    <lineage>
        <taxon>Eukaryota</taxon>
        <taxon>Metazoa</taxon>
        <taxon>Ecdysozoa</taxon>
        <taxon>Nematoda</taxon>
        <taxon>Chromadorea</taxon>
        <taxon>Rhabditida</taxon>
        <taxon>Rhabditina</taxon>
        <taxon>Rhabditomorpha</taxon>
        <taxon>Rhabditoidea</taxon>
        <taxon>Rhabditidae</taxon>
        <taxon>Peloderinae</taxon>
        <taxon>Caenorhabditis</taxon>
    </lineage>
</organism>
<evidence type="ECO:0000313" key="1">
    <source>
        <dbReference type="Proteomes" id="UP000095282"/>
    </source>
</evidence>
<dbReference type="AlphaFoldDB" id="A0A1I7U068"/>
<accession>A0A1I7U068</accession>